<dbReference type="EMBL" id="MU266414">
    <property type="protein sequence ID" value="KAH7924894.1"/>
    <property type="molecule type" value="Genomic_DNA"/>
</dbReference>
<organism evidence="1 2">
    <name type="scientific">Leucogyrophana mollusca</name>
    <dbReference type="NCBI Taxonomy" id="85980"/>
    <lineage>
        <taxon>Eukaryota</taxon>
        <taxon>Fungi</taxon>
        <taxon>Dikarya</taxon>
        <taxon>Basidiomycota</taxon>
        <taxon>Agaricomycotina</taxon>
        <taxon>Agaricomycetes</taxon>
        <taxon>Agaricomycetidae</taxon>
        <taxon>Boletales</taxon>
        <taxon>Boletales incertae sedis</taxon>
        <taxon>Leucogyrophana</taxon>
    </lineage>
</organism>
<protein>
    <submittedName>
        <fullName evidence="1">Uncharacterized protein</fullName>
    </submittedName>
</protein>
<reference evidence="1" key="1">
    <citation type="journal article" date="2021" name="New Phytol.">
        <title>Evolutionary innovations through gain and loss of genes in the ectomycorrhizal Boletales.</title>
        <authorList>
            <person name="Wu G."/>
            <person name="Miyauchi S."/>
            <person name="Morin E."/>
            <person name="Kuo A."/>
            <person name="Drula E."/>
            <person name="Varga T."/>
            <person name="Kohler A."/>
            <person name="Feng B."/>
            <person name="Cao Y."/>
            <person name="Lipzen A."/>
            <person name="Daum C."/>
            <person name="Hundley H."/>
            <person name="Pangilinan J."/>
            <person name="Johnson J."/>
            <person name="Barry K."/>
            <person name="LaButti K."/>
            <person name="Ng V."/>
            <person name="Ahrendt S."/>
            <person name="Min B."/>
            <person name="Choi I.G."/>
            <person name="Park H."/>
            <person name="Plett J.M."/>
            <person name="Magnuson J."/>
            <person name="Spatafora J.W."/>
            <person name="Nagy L.G."/>
            <person name="Henrissat B."/>
            <person name="Grigoriev I.V."/>
            <person name="Yang Z.L."/>
            <person name="Xu J."/>
            <person name="Martin F.M."/>
        </authorList>
    </citation>
    <scope>NUCLEOTIDE SEQUENCE</scope>
    <source>
        <strain evidence="1">KUC20120723A-06</strain>
    </source>
</reference>
<name>A0ACB8BH52_9AGAM</name>
<comment type="caution">
    <text evidence="1">The sequence shown here is derived from an EMBL/GenBank/DDBJ whole genome shotgun (WGS) entry which is preliminary data.</text>
</comment>
<evidence type="ECO:0000313" key="2">
    <source>
        <dbReference type="Proteomes" id="UP000790709"/>
    </source>
</evidence>
<keyword evidence="2" id="KW-1185">Reference proteome</keyword>
<dbReference type="Proteomes" id="UP000790709">
    <property type="component" value="Unassembled WGS sequence"/>
</dbReference>
<accession>A0ACB8BH52</accession>
<evidence type="ECO:0000313" key="1">
    <source>
        <dbReference type="EMBL" id="KAH7924894.1"/>
    </source>
</evidence>
<sequence length="973" mass="103018">MELEVNPRPLSIIHRTRQWHDHAPPASGSSASPPPPSSFVPAGLSHNQRRRSSAANFPPAGPPPSQPIPSVPPTSAGFPVEDLTAMDDAQFTGRHRSSTSGSQSGTGRPAASANLAAVAAFSQSRQASASTSHSPQSSSSTIPSASDFLSDPPPRSLLHAAASRTLPHSQDIVPDRLLLSPPQPQTPSESRPSSRRALTRALELAREAVQLDSTNDDPHAAVMAYGRSVALLSEVMERVRRGEDSTETGRRRGGRRRSVVAQEEEVRRLKSIHDTYADRMNILSLIYSIPPIPHSPSSVYTPSISTESTQPPTPTSLSPASDSHRSSTYATEHTQDEPQHVDALGKGPHDEHDAHEGIGSAMFALDSTHGSDISPRTPNAPSPHPYAAASEPSSDAVDIPPGQSSSSLNRTSTLPAIRTQHSGPFVGRPRAASVLPPPAPPPASSPPPPPPETSTSPAISSAQPTRFLEVTRSRGNSISHKRTGSGSRLAAVNEDVQLDADEDLTLSLPRRPDTPRTAKRESHPLPPLPLPANGVSVPRNHSFSEPPSSPVGTQFASPRPRGESLTAQSSQHLINSSIAMGSIVQRRSKMSAPPSTTTQGSSSPTDSTSPSAFTLPPPRTGGSPHPPSSTTAIGIGRSRASSQPGRRPSVVNGRVSPFGDQRPPLPPHSANGTSVPRKPSYPSKLNPNISVQLPSLVLHNDILSPPSAMGLVPPPPMSANIPTTPTSPLPPAPPADSQRKPYHLMNLLATTMTSRTGGYITRRLHVPQEVWSQGGAKLANIPEKVRVVEVLCSALEDLQQCSAEYFGAGSVCSGLALGIGSVGHEEAEAWVAKLEEFSSVCDNVVTNFGKKLGVGEGFVLKKSNGVTSWGGKLTRQIDKFTNGKTLDSPAAYVAGLGRLFSHAQLIDEHTKALLSQPVAPIYAAFPSDVRAAAEVKLKRASEFFASVVLTFVIRDLAQLLDKFAKQREKWLGE</sequence>
<gene>
    <name evidence="1" type="ORF">BV22DRAFT_1090141</name>
</gene>
<proteinExistence type="predicted"/>